<dbReference type="GO" id="GO:0005737">
    <property type="term" value="C:cytoplasm"/>
    <property type="evidence" value="ECO:0007669"/>
    <property type="project" value="UniProtKB-SubCell"/>
</dbReference>
<evidence type="ECO:0000259" key="13">
    <source>
        <dbReference type="Pfam" id="PF04452"/>
    </source>
</evidence>
<accession>A0A1M5WWG1</accession>
<dbReference type="AlphaFoldDB" id="A0A1M5WWG1"/>
<dbReference type="PIRSF" id="PIRSF015601">
    <property type="entry name" value="MTase_slr0722"/>
    <property type="match status" value="1"/>
</dbReference>
<evidence type="ECO:0000256" key="2">
    <source>
        <dbReference type="ARBA" id="ARBA00005528"/>
    </source>
</evidence>
<dbReference type="Gene3D" id="3.40.1280.10">
    <property type="match status" value="1"/>
</dbReference>
<dbReference type="STRING" id="1123282.SAMN02745823_01434"/>
<evidence type="ECO:0000313" key="15">
    <source>
        <dbReference type="EMBL" id="SHH91986.1"/>
    </source>
</evidence>
<keyword evidence="16" id="KW-1185">Reference proteome</keyword>
<comment type="subcellular location">
    <subcellularLocation>
        <location evidence="1 12">Cytoplasm</location>
    </subcellularLocation>
</comment>
<gene>
    <name evidence="15" type="ORF">SAMN02745823_01434</name>
</gene>
<dbReference type="SUPFAM" id="SSF88697">
    <property type="entry name" value="PUA domain-like"/>
    <property type="match status" value="1"/>
</dbReference>
<evidence type="ECO:0000256" key="1">
    <source>
        <dbReference type="ARBA" id="ARBA00004496"/>
    </source>
</evidence>
<name>A0A1M5WWG1_9FIRM</name>
<comment type="similarity">
    <text evidence="2 12">Belongs to the RNA methyltransferase RsmE family.</text>
</comment>
<feature type="domain" description="Ribosomal RNA small subunit methyltransferase E PUA-like" evidence="14">
    <location>
        <begin position="19"/>
        <end position="63"/>
    </location>
</feature>
<proteinExistence type="inferred from homology"/>
<dbReference type="NCBIfam" id="TIGR00046">
    <property type="entry name" value="RsmE family RNA methyltransferase"/>
    <property type="match status" value="1"/>
</dbReference>
<dbReference type="RefSeq" id="WP_073077191.1">
    <property type="nucleotide sequence ID" value="NZ_FQXV01000004.1"/>
</dbReference>
<feature type="domain" description="Ribosomal RNA small subunit methyltransferase E methyltransferase" evidence="13">
    <location>
        <begin position="78"/>
        <end position="237"/>
    </location>
</feature>
<dbReference type="PANTHER" id="PTHR30027:SF3">
    <property type="entry name" value="16S RRNA (URACIL(1498)-N(3))-METHYLTRANSFERASE"/>
    <property type="match status" value="1"/>
</dbReference>
<evidence type="ECO:0000256" key="11">
    <source>
        <dbReference type="ARBA" id="ARBA00047944"/>
    </source>
</evidence>
<dbReference type="InterPro" id="IPR046887">
    <property type="entry name" value="RsmE_PUA-like"/>
</dbReference>
<protein>
    <recommendedName>
        <fullName evidence="4 12">Ribosomal RNA small subunit methyltransferase E</fullName>
        <ecNumber evidence="3 12">2.1.1.193</ecNumber>
    </recommendedName>
</protein>
<keyword evidence="7 12" id="KW-0489">Methyltransferase</keyword>
<evidence type="ECO:0000256" key="3">
    <source>
        <dbReference type="ARBA" id="ARBA00012328"/>
    </source>
</evidence>
<dbReference type="GO" id="GO:0070042">
    <property type="term" value="F:rRNA (uridine-N3-)-methyltransferase activity"/>
    <property type="evidence" value="ECO:0007669"/>
    <property type="project" value="TreeGrafter"/>
</dbReference>
<dbReference type="GO" id="GO:0070475">
    <property type="term" value="P:rRNA base methylation"/>
    <property type="evidence" value="ECO:0007669"/>
    <property type="project" value="TreeGrafter"/>
</dbReference>
<evidence type="ECO:0000256" key="12">
    <source>
        <dbReference type="PIRNR" id="PIRNR015601"/>
    </source>
</evidence>
<dbReference type="InterPro" id="IPR015947">
    <property type="entry name" value="PUA-like_sf"/>
</dbReference>
<dbReference type="InterPro" id="IPR006700">
    <property type="entry name" value="RsmE"/>
</dbReference>
<evidence type="ECO:0000256" key="6">
    <source>
        <dbReference type="ARBA" id="ARBA00022552"/>
    </source>
</evidence>
<dbReference type="PANTHER" id="PTHR30027">
    <property type="entry name" value="RIBOSOMAL RNA SMALL SUBUNIT METHYLTRANSFERASE E"/>
    <property type="match status" value="1"/>
</dbReference>
<dbReference type="Pfam" id="PF04452">
    <property type="entry name" value="Methyltrans_RNA"/>
    <property type="match status" value="1"/>
</dbReference>
<evidence type="ECO:0000256" key="9">
    <source>
        <dbReference type="ARBA" id="ARBA00022691"/>
    </source>
</evidence>
<comment type="function">
    <text evidence="10 12">Specifically methylates the N3 position of the uracil ring of uridine 1498 (m3U1498) in 16S rRNA. Acts on the fully assembled 30S ribosomal subunit.</text>
</comment>
<dbReference type="CDD" id="cd18084">
    <property type="entry name" value="RsmE-like"/>
    <property type="match status" value="1"/>
</dbReference>
<keyword evidence="5 12" id="KW-0963">Cytoplasm</keyword>
<dbReference type="InterPro" id="IPR046886">
    <property type="entry name" value="RsmE_MTase_dom"/>
</dbReference>
<dbReference type="EC" id="2.1.1.193" evidence="3 12"/>
<keyword evidence="8 12" id="KW-0808">Transferase</keyword>
<evidence type="ECO:0000256" key="8">
    <source>
        <dbReference type="ARBA" id="ARBA00022679"/>
    </source>
</evidence>
<dbReference type="SUPFAM" id="SSF75217">
    <property type="entry name" value="alpha/beta knot"/>
    <property type="match status" value="1"/>
</dbReference>
<sequence length="244" mass="26112">MPRFFIAASNIFGGVAYLSAKEIEHLRALRIRHGESFTVCDGAGQDYTCRLTRLNDDGAEAEVVDIAPSAGEPSVFCAVYTAYSKGDKLETVVQKSVELGATELVLFPSARCVSKPETLSVLHKTSRLQKIAEEAAKQSGRGKIPWVTAVHSFENAVLSASKNELPLFLYESEKQQSLKDVLDGSAGVKTVSIMTGPEGGFEPEEAAFAAENGMKSVSVGPRILRCETAPVAALAAVMYHTGNL</sequence>
<comment type="catalytic activity">
    <reaction evidence="11 12">
        <text>uridine(1498) in 16S rRNA + S-adenosyl-L-methionine = N(3)-methyluridine(1498) in 16S rRNA + S-adenosyl-L-homocysteine + H(+)</text>
        <dbReference type="Rhea" id="RHEA:42920"/>
        <dbReference type="Rhea" id="RHEA-COMP:10283"/>
        <dbReference type="Rhea" id="RHEA-COMP:10284"/>
        <dbReference type="ChEBI" id="CHEBI:15378"/>
        <dbReference type="ChEBI" id="CHEBI:57856"/>
        <dbReference type="ChEBI" id="CHEBI:59789"/>
        <dbReference type="ChEBI" id="CHEBI:65315"/>
        <dbReference type="ChEBI" id="CHEBI:74502"/>
        <dbReference type="EC" id="2.1.1.193"/>
    </reaction>
</comment>
<evidence type="ECO:0000256" key="7">
    <source>
        <dbReference type="ARBA" id="ARBA00022603"/>
    </source>
</evidence>
<dbReference type="Proteomes" id="UP000183995">
    <property type="component" value="Unassembled WGS sequence"/>
</dbReference>
<dbReference type="InterPro" id="IPR029026">
    <property type="entry name" value="tRNA_m1G_MTases_N"/>
</dbReference>
<evidence type="ECO:0000256" key="4">
    <source>
        <dbReference type="ARBA" id="ARBA00013673"/>
    </source>
</evidence>
<evidence type="ECO:0000256" key="5">
    <source>
        <dbReference type="ARBA" id="ARBA00022490"/>
    </source>
</evidence>
<organism evidence="15 16">
    <name type="scientific">Sporobacter termitidis DSM 10068</name>
    <dbReference type="NCBI Taxonomy" id="1123282"/>
    <lineage>
        <taxon>Bacteria</taxon>
        <taxon>Bacillati</taxon>
        <taxon>Bacillota</taxon>
        <taxon>Clostridia</taxon>
        <taxon>Eubacteriales</taxon>
        <taxon>Oscillospiraceae</taxon>
        <taxon>Sporobacter</taxon>
    </lineage>
</organism>
<dbReference type="EMBL" id="FQXV01000004">
    <property type="protein sequence ID" value="SHH91986.1"/>
    <property type="molecule type" value="Genomic_DNA"/>
</dbReference>
<evidence type="ECO:0000256" key="10">
    <source>
        <dbReference type="ARBA" id="ARBA00025699"/>
    </source>
</evidence>
<dbReference type="InterPro" id="IPR029028">
    <property type="entry name" value="Alpha/beta_knot_MTases"/>
</dbReference>
<keyword evidence="9 12" id="KW-0949">S-adenosyl-L-methionine</keyword>
<evidence type="ECO:0000313" key="16">
    <source>
        <dbReference type="Proteomes" id="UP000183995"/>
    </source>
</evidence>
<keyword evidence="6 12" id="KW-0698">rRNA processing</keyword>
<evidence type="ECO:0000259" key="14">
    <source>
        <dbReference type="Pfam" id="PF20260"/>
    </source>
</evidence>
<dbReference type="OrthoDB" id="9815641at2"/>
<dbReference type="Pfam" id="PF20260">
    <property type="entry name" value="PUA_4"/>
    <property type="match status" value="1"/>
</dbReference>
<reference evidence="15 16" key="1">
    <citation type="submission" date="2016-11" db="EMBL/GenBank/DDBJ databases">
        <authorList>
            <person name="Jaros S."/>
            <person name="Januszkiewicz K."/>
            <person name="Wedrychowicz H."/>
        </authorList>
    </citation>
    <scope>NUCLEOTIDE SEQUENCE [LARGE SCALE GENOMIC DNA]</scope>
    <source>
        <strain evidence="15 16">DSM 10068</strain>
    </source>
</reference>